<evidence type="ECO:0000256" key="2">
    <source>
        <dbReference type="ARBA" id="ARBA00009765"/>
    </source>
</evidence>
<feature type="region of interest" description="Disordered" evidence="8">
    <location>
        <begin position="1"/>
        <end position="95"/>
    </location>
</feature>
<dbReference type="PANTHER" id="PTHR46494">
    <property type="entry name" value="CORA FAMILY METAL ION TRANSPORTER (EUROFUNG)"/>
    <property type="match status" value="1"/>
</dbReference>
<evidence type="ECO:0000256" key="9">
    <source>
        <dbReference type="SAM" id="Phobius"/>
    </source>
</evidence>
<evidence type="ECO:0000256" key="5">
    <source>
        <dbReference type="ARBA" id="ARBA00022692"/>
    </source>
</evidence>
<evidence type="ECO:0000256" key="4">
    <source>
        <dbReference type="ARBA" id="ARBA00022475"/>
    </source>
</evidence>
<dbReference type="PANTHER" id="PTHR46494:SF1">
    <property type="entry name" value="CORA FAMILY METAL ION TRANSPORTER (EUROFUNG)"/>
    <property type="match status" value="1"/>
</dbReference>
<proteinExistence type="inferred from homology"/>
<keyword evidence="7 9" id="KW-0472">Membrane</keyword>
<dbReference type="GO" id="GO:0015087">
    <property type="term" value="F:cobalt ion transmembrane transporter activity"/>
    <property type="evidence" value="ECO:0007669"/>
    <property type="project" value="TreeGrafter"/>
</dbReference>
<evidence type="ECO:0000256" key="3">
    <source>
        <dbReference type="ARBA" id="ARBA00022448"/>
    </source>
</evidence>
<keyword evidence="4" id="KW-1003">Cell membrane</keyword>
<name>A0A9P8ULM4_9PEZI</name>
<dbReference type="Pfam" id="PF01544">
    <property type="entry name" value="CorA"/>
    <property type="match status" value="1"/>
</dbReference>
<gene>
    <name evidence="10" type="ORF">BKA67DRAFT_658744</name>
</gene>
<keyword evidence="6 9" id="KW-1133">Transmembrane helix</keyword>
<dbReference type="GO" id="GO:0015095">
    <property type="term" value="F:magnesium ion transmembrane transporter activity"/>
    <property type="evidence" value="ECO:0007669"/>
    <property type="project" value="TreeGrafter"/>
</dbReference>
<dbReference type="SUPFAM" id="SSF144083">
    <property type="entry name" value="Magnesium transport protein CorA, transmembrane region"/>
    <property type="match status" value="1"/>
</dbReference>
<dbReference type="Gene3D" id="1.20.58.340">
    <property type="entry name" value="Magnesium transport protein CorA, transmembrane region"/>
    <property type="match status" value="2"/>
</dbReference>
<keyword evidence="11" id="KW-1185">Reference proteome</keyword>
<dbReference type="EMBL" id="JAGPXC010000004">
    <property type="protein sequence ID" value="KAH6654448.1"/>
    <property type="molecule type" value="Genomic_DNA"/>
</dbReference>
<comment type="caution">
    <text evidence="10">The sequence shown here is derived from an EMBL/GenBank/DDBJ whole genome shotgun (WGS) entry which is preliminary data.</text>
</comment>
<comment type="subcellular location">
    <subcellularLocation>
        <location evidence="1">Cell membrane</location>
        <topology evidence="1">Multi-pass membrane protein</topology>
    </subcellularLocation>
</comment>
<dbReference type="InterPro" id="IPR045861">
    <property type="entry name" value="CorA_cytoplasmic_dom"/>
</dbReference>
<dbReference type="OrthoDB" id="165352at2759"/>
<feature type="transmembrane region" description="Helical" evidence="9">
    <location>
        <begin position="574"/>
        <end position="594"/>
    </location>
</feature>
<dbReference type="RefSeq" id="XP_045958718.1">
    <property type="nucleotide sequence ID" value="XM_046107331.1"/>
</dbReference>
<dbReference type="Gene3D" id="3.30.460.20">
    <property type="entry name" value="CorA soluble domain-like"/>
    <property type="match status" value="1"/>
</dbReference>
<organism evidence="10 11">
    <name type="scientific">Truncatella angustata</name>
    <dbReference type="NCBI Taxonomy" id="152316"/>
    <lineage>
        <taxon>Eukaryota</taxon>
        <taxon>Fungi</taxon>
        <taxon>Dikarya</taxon>
        <taxon>Ascomycota</taxon>
        <taxon>Pezizomycotina</taxon>
        <taxon>Sordariomycetes</taxon>
        <taxon>Xylariomycetidae</taxon>
        <taxon>Amphisphaeriales</taxon>
        <taxon>Sporocadaceae</taxon>
        <taxon>Truncatella</taxon>
    </lineage>
</organism>
<dbReference type="GO" id="GO:0050897">
    <property type="term" value="F:cobalt ion binding"/>
    <property type="evidence" value="ECO:0007669"/>
    <property type="project" value="TreeGrafter"/>
</dbReference>
<evidence type="ECO:0000313" key="11">
    <source>
        <dbReference type="Proteomes" id="UP000758603"/>
    </source>
</evidence>
<evidence type="ECO:0000256" key="8">
    <source>
        <dbReference type="SAM" id="MobiDB-lite"/>
    </source>
</evidence>
<comment type="similarity">
    <text evidence="2">Belongs to the CorA metal ion transporter (MIT) (TC 1.A.35) family.</text>
</comment>
<sequence>MPRTSDSTAPGDFPHATDFAVSSPTLENGVTAPGAATIPRASRERDQHRVRIDTQIPPQTASSRLSPRNAMPPSPIMRGPTRSDTELSRMSVRRRNRSNTFKTIKEYDLDEFAEPGWHPGAEPGVDTSKTTGGHVMGLHAECQVTIVDFSQDDIAIHELDNNQLVDFLDKPQPDWVKCRWINVNGLSWDVIQALGNYKNLHRLAVEDIMNTRNRTKVDWYQHHAFLIFTCQKLVRMIDPDSSDEEDDDDDMFDVRSYKSRSSKKGLKKKVKRWWSSPSKAKDFAAASGVGGLERGDSMPPINDVLDHQATGLSDVFNPSTLRTLQRYRASSNEARNAFMEKHSALAPRGLAVAAEQVAMFITSDNTIIAFFEQSADDVEKPILTRLASPETILRQSCDASMVGQAIIDAIIDMAIPVASCYADVVADLELDVLLHPSIKQTRSLYIIQSEITKMAGLINPIASVITAMRDHKTLLSQQSAERKLQDPNGGVIITPMTHTYLGDVYDHCVLIGENLTNIRRSADGMIDLIFNTISAYQNESMKQLTVITIIFLPLTFVSGYFGQNFVEFDAIQGSVILFWEIAIPVTVGILVFLMRDSIWNYITSFHTRRQIWSVRKRRRERVDRAKAQRKLGSARSF</sequence>
<evidence type="ECO:0000256" key="1">
    <source>
        <dbReference type="ARBA" id="ARBA00004651"/>
    </source>
</evidence>
<dbReference type="SUPFAM" id="SSF143865">
    <property type="entry name" value="CorA soluble domain-like"/>
    <property type="match status" value="1"/>
</dbReference>
<dbReference type="Proteomes" id="UP000758603">
    <property type="component" value="Unassembled WGS sequence"/>
</dbReference>
<reference evidence="10" key="1">
    <citation type="journal article" date="2021" name="Nat. Commun.">
        <title>Genetic determinants of endophytism in the Arabidopsis root mycobiome.</title>
        <authorList>
            <person name="Mesny F."/>
            <person name="Miyauchi S."/>
            <person name="Thiergart T."/>
            <person name="Pickel B."/>
            <person name="Atanasova L."/>
            <person name="Karlsson M."/>
            <person name="Huettel B."/>
            <person name="Barry K.W."/>
            <person name="Haridas S."/>
            <person name="Chen C."/>
            <person name="Bauer D."/>
            <person name="Andreopoulos W."/>
            <person name="Pangilinan J."/>
            <person name="LaButti K."/>
            <person name="Riley R."/>
            <person name="Lipzen A."/>
            <person name="Clum A."/>
            <person name="Drula E."/>
            <person name="Henrissat B."/>
            <person name="Kohler A."/>
            <person name="Grigoriev I.V."/>
            <person name="Martin F.M."/>
            <person name="Hacquard S."/>
        </authorList>
    </citation>
    <scope>NUCLEOTIDE SEQUENCE</scope>
    <source>
        <strain evidence="10">MPI-SDFR-AT-0073</strain>
    </source>
</reference>
<protein>
    <submittedName>
        <fullName evidence="10">Uncharacterized protein</fullName>
    </submittedName>
</protein>
<feature type="compositionally biased region" description="Polar residues" evidence="8">
    <location>
        <begin position="56"/>
        <end position="66"/>
    </location>
</feature>
<dbReference type="InterPro" id="IPR002523">
    <property type="entry name" value="MgTranspt_CorA/ZnTranspt_ZntB"/>
</dbReference>
<dbReference type="AlphaFoldDB" id="A0A9P8ULM4"/>
<dbReference type="InterPro" id="IPR045863">
    <property type="entry name" value="CorA_TM1_TM2"/>
</dbReference>
<feature type="compositionally biased region" description="Basic and acidic residues" evidence="8">
    <location>
        <begin position="41"/>
        <end position="52"/>
    </location>
</feature>
<evidence type="ECO:0000256" key="7">
    <source>
        <dbReference type="ARBA" id="ARBA00023136"/>
    </source>
</evidence>
<keyword evidence="3" id="KW-0813">Transport</keyword>
<accession>A0A9P8ULM4</accession>
<keyword evidence="5 9" id="KW-0812">Transmembrane</keyword>
<evidence type="ECO:0000256" key="6">
    <source>
        <dbReference type="ARBA" id="ARBA00022989"/>
    </source>
</evidence>
<dbReference type="GO" id="GO:0005886">
    <property type="term" value="C:plasma membrane"/>
    <property type="evidence" value="ECO:0007669"/>
    <property type="project" value="UniProtKB-SubCell"/>
</dbReference>
<dbReference type="GO" id="GO:0000287">
    <property type="term" value="F:magnesium ion binding"/>
    <property type="evidence" value="ECO:0007669"/>
    <property type="project" value="TreeGrafter"/>
</dbReference>
<dbReference type="GeneID" id="70136222"/>
<feature type="transmembrane region" description="Helical" evidence="9">
    <location>
        <begin position="544"/>
        <end position="562"/>
    </location>
</feature>
<evidence type="ECO:0000313" key="10">
    <source>
        <dbReference type="EMBL" id="KAH6654448.1"/>
    </source>
</evidence>